<evidence type="ECO:0000256" key="3">
    <source>
        <dbReference type="ARBA" id="ARBA00022475"/>
    </source>
</evidence>
<dbReference type="Pfam" id="PF07662">
    <property type="entry name" value="Nucleos_tra2_C"/>
    <property type="match status" value="1"/>
</dbReference>
<dbReference type="GO" id="GO:0015293">
    <property type="term" value="F:symporter activity"/>
    <property type="evidence" value="ECO:0007669"/>
    <property type="project" value="TreeGrafter"/>
</dbReference>
<proteinExistence type="inferred from homology"/>
<dbReference type="EMBL" id="PDEP01000009">
    <property type="protein sequence ID" value="PEN06174.1"/>
    <property type="molecule type" value="Genomic_DNA"/>
</dbReference>
<evidence type="ECO:0000256" key="4">
    <source>
        <dbReference type="ARBA" id="ARBA00022692"/>
    </source>
</evidence>
<dbReference type="OrthoDB" id="9766455at2"/>
<keyword evidence="3" id="KW-1003">Cell membrane</keyword>
<evidence type="ECO:0000256" key="7">
    <source>
        <dbReference type="SAM" id="Phobius"/>
    </source>
</evidence>
<feature type="domain" description="Concentrative nucleoside transporter N-terminal" evidence="8">
    <location>
        <begin position="12"/>
        <end position="84"/>
    </location>
</feature>
<feature type="transmembrane region" description="Helical" evidence="7">
    <location>
        <begin position="31"/>
        <end position="51"/>
    </location>
</feature>
<dbReference type="GO" id="GO:0005886">
    <property type="term" value="C:plasma membrane"/>
    <property type="evidence" value="ECO:0007669"/>
    <property type="project" value="UniProtKB-SubCell"/>
</dbReference>
<gene>
    <name evidence="11" type="ORF">CRI93_10115</name>
</gene>
<evidence type="ECO:0000256" key="6">
    <source>
        <dbReference type="ARBA" id="ARBA00023136"/>
    </source>
</evidence>
<name>A0A2H3NW06_9BACT</name>
<dbReference type="InterPro" id="IPR011657">
    <property type="entry name" value="CNT_C_dom"/>
</dbReference>
<dbReference type="GO" id="GO:0005337">
    <property type="term" value="F:nucleoside transmembrane transporter activity"/>
    <property type="evidence" value="ECO:0007669"/>
    <property type="project" value="InterPro"/>
</dbReference>
<dbReference type="Pfam" id="PF01773">
    <property type="entry name" value="Nucleos_tra2_N"/>
    <property type="match status" value="1"/>
</dbReference>
<feature type="transmembrane region" description="Helical" evidence="7">
    <location>
        <begin position="264"/>
        <end position="289"/>
    </location>
</feature>
<feature type="transmembrane region" description="Helical" evidence="7">
    <location>
        <begin position="6"/>
        <end position="24"/>
    </location>
</feature>
<feature type="transmembrane region" description="Helical" evidence="7">
    <location>
        <begin position="375"/>
        <end position="402"/>
    </location>
</feature>
<evidence type="ECO:0000259" key="8">
    <source>
        <dbReference type="Pfam" id="PF01773"/>
    </source>
</evidence>
<keyword evidence="6 7" id="KW-0472">Membrane</keyword>
<evidence type="ECO:0000256" key="5">
    <source>
        <dbReference type="ARBA" id="ARBA00022989"/>
    </source>
</evidence>
<feature type="transmembrane region" description="Helical" evidence="7">
    <location>
        <begin position="94"/>
        <end position="115"/>
    </location>
</feature>
<feature type="domain" description="Concentrative nucleoside transporter C-terminal" evidence="9">
    <location>
        <begin position="207"/>
        <end position="432"/>
    </location>
</feature>
<dbReference type="PANTHER" id="PTHR10590:SF4">
    <property type="entry name" value="SOLUTE CARRIER FAMILY 28 MEMBER 3"/>
    <property type="match status" value="1"/>
</dbReference>
<evidence type="ECO:0000313" key="12">
    <source>
        <dbReference type="Proteomes" id="UP000221024"/>
    </source>
</evidence>
<sequence>MSFSVALLRGAFGLAVFVGIAYVFSTNRKAIDWKLVGSGIALQLVFALLVLKTGPGEVVFDTLASLFNTVLSFTYEGSTFIFGDSLGSPAEGPFAFHVLPTIVFFASLMAVLYYLRLVQPVVRGAGWIMQKTLGISGAESLATASNVFIGQTEAPLAIKPYVKSMTKSELFVLMSGGMATIAGGVLAAYIGFLGGESEAERVLFAKHLLSASVMSAPAAIVVAKILIPETETPETAGAGDINYEQPSDNILDAAADGASEGLKLALNVGAMLLAFIALIGVINAGLGWLGGPTVGGTQLYDINTLVAEWSNQRFEALSLQSIFGFVFAPLAWAMGVEAADILSFGTLMGEKVAVNEFIAFASLSELRGVMSERSIIIGTYALCGFANFSSIAIQLGGIGGIAPERRGEIAALGLRAVLGGALASWMTATIAGVLVA</sequence>
<dbReference type="AlphaFoldDB" id="A0A2H3NW06"/>
<feature type="transmembrane region" description="Helical" evidence="7">
    <location>
        <begin position="170"/>
        <end position="192"/>
    </location>
</feature>
<evidence type="ECO:0000256" key="1">
    <source>
        <dbReference type="ARBA" id="ARBA00004651"/>
    </source>
</evidence>
<keyword evidence="5 7" id="KW-1133">Transmembrane helix</keyword>
<keyword evidence="12" id="KW-1185">Reference proteome</keyword>
<dbReference type="InterPro" id="IPR002668">
    <property type="entry name" value="CNT_N_dom"/>
</dbReference>
<comment type="similarity">
    <text evidence="2">Belongs to the concentrative nucleoside transporter (CNT) (TC 2.A.41) family.</text>
</comment>
<comment type="caution">
    <text evidence="11">The sequence shown here is derived from an EMBL/GenBank/DDBJ whole genome shotgun (WGS) entry which is preliminary data.</text>
</comment>
<evidence type="ECO:0000259" key="10">
    <source>
        <dbReference type="Pfam" id="PF07670"/>
    </source>
</evidence>
<dbReference type="InterPro" id="IPR011642">
    <property type="entry name" value="Gate_dom"/>
</dbReference>
<keyword evidence="4 7" id="KW-0812">Transmembrane</keyword>
<dbReference type="Pfam" id="PF07670">
    <property type="entry name" value="Gate"/>
    <property type="match status" value="1"/>
</dbReference>
<evidence type="ECO:0000313" key="11">
    <source>
        <dbReference type="EMBL" id="PEN06174.1"/>
    </source>
</evidence>
<comment type="subcellular location">
    <subcellularLocation>
        <location evidence="1">Cell membrane</location>
        <topology evidence="1">Multi-pass membrane protein</topology>
    </subcellularLocation>
</comment>
<reference evidence="11 12" key="1">
    <citation type="submission" date="2017-10" db="EMBL/GenBank/DDBJ databases">
        <title>Draft genome of Longimonas halophila.</title>
        <authorList>
            <person name="Goh K.M."/>
            <person name="Shamsir M.S."/>
            <person name="Lim S.W."/>
        </authorList>
    </citation>
    <scope>NUCLEOTIDE SEQUENCE [LARGE SCALE GENOMIC DNA]</scope>
    <source>
        <strain evidence="11 12">KCTC 42399</strain>
    </source>
</reference>
<dbReference type="InterPro" id="IPR008276">
    <property type="entry name" value="C_nuclsd_transpt"/>
</dbReference>
<dbReference type="Proteomes" id="UP000221024">
    <property type="component" value="Unassembled WGS sequence"/>
</dbReference>
<accession>A0A2H3NW06</accession>
<organism evidence="11 12">
    <name type="scientific">Longimonas halophila</name>
    <dbReference type="NCBI Taxonomy" id="1469170"/>
    <lineage>
        <taxon>Bacteria</taxon>
        <taxon>Pseudomonadati</taxon>
        <taxon>Rhodothermota</taxon>
        <taxon>Rhodothermia</taxon>
        <taxon>Rhodothermales</taxon>
        <taxon>Salisaetaceae</taxon>
        <taxon>Longimonas</taxon>
    </lineage>
</organism>
<evidence type="ECO:0000256" key="2">
    <source>
        <dbReference type="ARBA" id="ARBA00009033"/>
    </source>
</evidence>
<feature type="transmembrane region" description="Helical" evidence="7">
    <location>
        <begin position="414"/>
        <end position="435"/>
    </location>
</feature>
<protein>
    <submittedName>
        <fullName evidence="11">NupC/NupG family nucleoside CNT transporter</fullName>
    </submittedName>
</protein>
<evidence type="ECO:0000259" key="9">
    <source>
        <dbReference type="Pfam" id="PF07662"/>
    </source>
</evidence>
<dbReference type="RefSeq" id="WP_098062519.1">
    <property type="nucleotide sequence ID" value="NZ_PDEP01000009.1"/>
</dbReference>
<dbReference type="PANTHER" id="PTHR10590">
    <property type="entry name" value="SODIUM/NUCLEOSIDE COTRANSPORTER"/>
    <property type="match status" value="1"/>
</dbReference>
<feature type="domain" description="Nucleoside transporter/FeoB GTPase Gate" evidence="10">
    <location>
        <begin position="96"/>
        <end position="194"/>
    </location>
</feature>